<dbReference type="Proteomes" id="UP000515163">
    <property type="component" value="Unplaced"/>
</dbReference>
<evidence type="ECO:0000313" key="11">
    <source>
        <dbReference type="RefSeq" id="XP_031568834.1"/>
    </source>
</evidence>
<protein>
    <recommendedName>
        <fullName evidence="3">Conserved oligomeric Golgi complex subunit 7</fullName>
    </recommendedName>
    <alternativeName>
        <fullName evidence="8">Component of oligomeric Golgi complex 7</fullName>
    </alternativeName>
</protein>
<keyword evidence="5" id="KW-0653">Protein transport</keyword>
<organism evidence="10 11">
    <name type="scientific">Actinia tenebrosa</name>
    <name type="common">Australian red waratah sea anemone</name>
    <dbReference type="NCBI Taxonomy" id="6105"/>
    <lineage>
        <taxon>Eukaryota</taxon>
        <taxon>Metazoa</taxon>
        <taxon>Cnidaria</taxon>
        <taxon>Anthozoa</taxon>
        <taxon>Hexacorallia</taxon>
        <taxon>Actiniaria</taxon>
        <taxon>Actiniidae</taxon>
        <taxon>Actinia</taxon>
    </lineage>
</organism>
<evidence type="ECO:0000313" key="10">
    <source>
        <dbReference type="Proteomes" id="UP000515163"/>
    </source>
</evidence>
<dbReference type="KEGG" id="aten:116303439"/>
<dbReference type="FunCoup" id="A0A6P8IPN5">
    <property type="interactions" value="1686"/>
</dbReference>
<dbReference type="GeneID" id="116303439"/>
<dbReference type="InParanoid" id="A0A6P8IPN5"/>
<comment type="subcellular location">
    <subcellularLocation>
        <location evidence="1">Golgi apparatus membrane</location>
        <topology evidence="1">Peripheral membrane protein</topology>
    </subcellularLocation>
</comment>
<keyword evidence="6" id="KW-0333">Golgi apparatus</keyword>
<dbReference type="GO" id="GO:0006890">
    <property type="term" value="P:retrograde vesicle-mediated transport, Golgi to endoplasmic reticulum"/>
    <property type="evidence" value="ECO:0007669"/>
    <property type="project" value="TreeGrafter"/>
</dbReference>
<dbReference type="GO" id="GO:0000139">
    <property type="term" value="C:Golgi membrane"/>
    <property type="evidence" value="ECO:0007669"/>
    <property type="project" value="UniProtKB-SubCell"/>
</dbReference>
<evidence type="ECO:0000256" key="3">
    <source>
        <dbReference type="ARBA" id="ARBA00020984"/>
    </source>
</evidence>
<evidence type="ECO:0000256" key="8">
    <source>
        <dbReference type="ARBA" id="ARBA00031345"/>
    </source>
</evidence>
<name>A0A6P8IPN5_ACTTE</name>
<comment type="similarity">
    <text evidence="2">Belongs to the COG7 family.</text>
</comment>
<evidence type="ECO:0000256" key="5">
    <source>
        <dbReference type="ARBA" id="ARBA00022927"/>
    </source>
</evidence>
<dbReference type="Pfam" id="PF10191">
    <property type="entry name" value="COG7"/>
    <property type="match status" value="1"/>
</dbReference>
<gene>
    <name evidence="11" type="primary">LOC116303439</name>
</gene>
<sequence length="756" mass="87191">MDFWKFSDQNFDVKEWVNSALKTRDDKTPIDAHASTLVMKLQLFIQEVNNALEETSVQSVNSIPRVMREIENLRHEASLLKEQMNMVKEDIKKVEENTAQSMKMLMELDAVKSRMQAASQGLQEADNWTTLSADVEKVFDSGDIKAISEKLVGMHKSLTVLQDVPDYAERRRRLEGLKNKLEALLSPKIVAAFNNHSLEETKEYVKIFSDIDRLDQLQNYYVRCHKTKLQKTWVEIRTEDPNKMMLDWLATFYDVILSTWYTEVSWCSQVFPEPGTVLCVLLMQTLTHLDPSLPQCIAEYIRDQQDVLQRLIDLRQVTIRYGQGLEKALLQQEGKCSPNSISVLVDAVFSPYIQYMLDYPMMQQSYLVGQLENISLRSDEFLEMAGRMAKSVDKVFRLVDQAVDYCVQLTDGYAVCGLCFVLEEFFSEYTGRLDECISSLRKQCYLDQDLTPDMKEFHEDWTLFQNAFRIIQICGDLLLRLRTHDRNLYDILMICGREIGGKASDSDTSRFPTRPFRWYNYLQKERPNDFNTLLEFIQKYQSGTAKDYAVLPVVFEQMQSLNERAHRLAFDVAFLQIKQQLSLVPKLETWASVSAESGSALSSELPKFSLSPQGYITHIGDHLLTLPQQLEPFITKENPALEAAMKTGKLPFPDEQEENIDPASHWLGSIARGTIHTYVENILRIHELTPYSTKQLLADIEYFCNVLEALEVEPSDSLKHIMMLLKASPEEFHEVVVENNIDDRIQMVIAGTRMIH</sequence>
<evidence type="ECO:0000256" key="2">
    <source>
        <dbReference type="ARBA" id="ARBA00005831"/>
    </source>
</evidence>
<reference evidence="11" key="1">
    <citation type="submission" date="2025-08" db="UniProtKB">
        <authorList>
            <consortium name="RefSeq"/>
        </authorList>
    </citation>
    <scope>IDENTIFICATION</scope>
    <source>
        <tissue evidence="11">Tentacle</tissue>
    </source>
</reference>
<evidence type="ECO:0000256" key="7">
    <source>
        <dbReference type="ARBA" id="ARBA00023136"/>
    </source>
</evidence>
<feature type="coiled-coil region" evidence="9">
    <location>
        <begin position="63"/>
        <end position="97"/>
    </location>
</feature>
<dbReference type="InterPro" id="IPR019335">
    <property type="entry name" value="COG7"/>
</dbReference>
<dbReference type="GO" id="GO:0017119">
    <property type="term" value="C:Golgi transport complex"/>
    <property type="evidence" value="ECO:0007669"/>
    <property type="project" value="InterPro"/>
</dbReference>
<accession>A0A6P8IPN5</accession>
<keyword evidence="7" id="KW-0472">Membrane</keyword>
<dbReference type="AlphaFoldDB" id="A0A6P8IPN5"/>
<dbReference type="GO" id="GO:0006886">
    <property type="term" value="P:intracellular protein transport"/>
    <property type="evidence" value="ECO:0007669"/>
    <property type="project" value="InterPro"/>
</dbReference>
<keyword evidence="4" id="KW-0813">Transport</keyword>
<dbReference type="PANTHER" id="PTHR21443">
    <property type="entry name" value="CONSERVED OLIGOMERIC GOLGI COMPLEX COMPONENT 7"/>
    <property type="match status" value="1"/>
</dbReference>
<evidence type="ECO:0000256" key="1">
    <source>
        <dbReference type="ARBA" id="ARBA00004395"/>
    </source>
</evidence>
<evidence type="ECO:0000256" key="6">
    <source>
        <dbReference type="ARBA" id="ARBA00023034"/>
    </source>
</evidence>
<proteinExistence type="inferred from homology"/>
<dbReference type="RefSeq" id="XP_031568834.1">
    <property type="nucleotide sequence ID" value="XM_031712974.1"/>
</dbReference>
<keyword evidence="10" id="KW-1185">Reference proteome</keyword>
<keyword evidence="9" id="KW-0175">Coiled coil</keyword>
<dbReference type="PANTHER" id="PTHR21443:SF0">
    <property type="entry name" value="CONSERVED OLIGOMERIC GOLGI COMPLEX SUBUNIT 7"/>
    <property type="match status" value="1"/>
</dbReference>
<dbReference type="OrthoDB" id="245173at2759"/>
<evidence type="ECO:0000256" key="4">
    <source>
        <dbReference type="ARBA" id="ARBA00022448"/>
    </source>
</evidence>
<evidence type="ECO:0000256" key="9">
    <source>
        <dbReference type="SAM" id="Coils"/>
    </source>
</evidence>
<dbReference type="GO" id="GO:0007030">
    <property type="term" value="P:Golgi organization"/>
    <property type="evidence" value="ECO:0007669"/>
    <property type="project" value="TreeGrafter"/>
</dbReference>